<reference evidence="2 3" key="1">
    <citation type="journal article" date="2010" name="Nat. Biotechnol.">
        <title>Genome sequence of the model mushroom Schizophyllum commune.</title>
        <authorList>
            <person name="Ohm R.A."/>
            <person name="de Jong J.F."/>
            <person name="Lugones L.G."/>
            <person name="Aerts A."/>
            <person name="Kothe E."/>
            <person name="Stajich J.E."/>
            <person name="de Vries R.P."/>
            <person name="Record E."/>
            <person name="Levasseur A."/>
            <person name="Baker S.E."/>
            <person name="Bartholomew K.A."/>
            <person name="Coutinho P.M."/>
            <person name="Erdmann S."/>
            <person name="Fowler T.J."/>
            <person name="Gathman A.C."/>
            <person name="Lombard V."/>
            <person name="Henrissat B."/>
            <person name="Knabe N."/>
            <person name="Kuees U."/>
            <person name="Lilly W.W."/>
            <person name="Lindquist E."/>
            <person name="Lucas S."/>
            <person name="Magnuson J.K."/>
            <person name="Piumi F."/>
            <person name="Raudaskoski M."/>
            <person name="Salamov A."/>
            <person name="Schmutz J."/>
            <person name="Schwarze F.W.M.R."/>
            <person name="vanKuyk P.A."/>
            <person name="Horton J.S."/>
            <person name="Grigoriev I.V."/>
            <person name="Woesten H.A.B."/>
        </authorList>
    </citation>
    <scope>NUCLEOTIDE SEQUENCE [LARGE SCALE GENOMIC DNA]</scope>
    <source>
        <strain evidence="3">H4-8 / FGSC 9210</strain>
    </source>
</reference>
<feature type="region of interest" description="Disordered" evidence="1">
    <location>
        <begin position="742"/>
        <end position="823"/>
    </location>
</feature>
<feature type="compositionally biased region" description="Basic and acidic residues" evidence="1">
    <location>
        <begin position="9"/>
        <end position="22"/>
    </location>
</feature>
<organism evidence="3">
    <name type="scientific">Schizophyllum commune (strain H4-8 / FGSC 9210)</name>
    <name type="common">Split gill fungus</name>
    <dbReference type="NCBI Taxonomy" id="578458"/>
    <lineage>
        <taxon>Eukaryota</taxon>
        <taxon>Fungi</taxon>
        <taxon>Dikarya</taxon>
        <taxon>Basidiomycota</taxon>
        <taxon>Agaricomycotina</taxon>
        <taxon>Agaricomycetes</taxon>
        <taxon>Agaricomycetidae</taxon>
        <taxon>Agaricales</taxon>
        <taxon>Schizophyllaceae</taxon>
        <taxon>Schizophyllum</taxon>
    </lineage>
</organism>
<dbReference type="KEGG" id="scm:SCHCO_02609388"/>
<feature type="compositionally biased region" description="Basic and acidic residues" evidence="1">
    <location>
        <begin position="185"/>
        <end position="204"/>
    </location>
</feature>
<dbReference type="RefSeq" id="XP_003037644.1">
    <property type="nucleotide sequence ID" value="XM_003037598.1"/>
</dbReference>
<feature type="compositionally biased region" description="Basic and acidic residues" evidence="1">
    <location>
        <begin position="136"/>
        <end position="168"/>
    </location>
</feature>
<feature type="compositionally biased region" description="Polar residues" evidence="1">
    <location>
        <begin position="337"/>
        <end position="347"/>
    </location>
</feature>
<feature type="region of interest" description="Disordered" evidence="1">
    <location>
        <begin position="132"/>
        <end position="350"/>
    </location>
</feature>
<feature type="compositionally biased region" description="Basic and acidic residues" evidence="1">
    <location>
        <begin position="234"/>
        <end position="268"/>
    </location>
</feature>
<dbReference type="VEuPathDB" id="FungiDB:SCHCODRAFT_02609388"/>
<protein>
    <submittedName>
        <fullName evidence="2">Expressed protein</fullName>
    </submittedName>
</protein>
<feature type="region of interest" description="Disordered" evidence="1">
    <location>
        <begin position="360"/>
        <end position="379"/>
    </location>
</feature>
<dbReference type="OrthoDB" id="10377331at2759"/>
<dbReference type="AlphaFoldDB" id="D8PLC3"/>
<feature type="compositionally biased region" description="Low complexity" evidence="1">
    <location>
        <begin position="269"/>
        <end position="285"/>
    </location>
</feature>
<sequence>MTASRPPSRSRDVPIYDDGYRNEDDDVDMRDAPPNASRGGGRVGGRGREAGNSRRDDSRRGPSSYDFTARCFVGSIGCECSICRRHRDHVVDEGLRNNPSVEKAKRELAEQMAARRDQQELDALRRQLDTANARASAREEEVRNLQRQLEDSRRNEERARRELDRVRTVPDQPPAPSFGYSRGARYRDEPYWDYRDRDRRDRSPPRRRSPPPRKRGLSDEWRAASAPYEPPRQLLRDDRYDGSRREPRDNHSRSERREPQRQGPERHPAPSTSASVQASTSAASSKGKQREVEPEPTPVASTSAVTLPPAPADFLGWGEYSATPGPTTQGVPDDQASDNGSDISNASDEPPMNAAALAAMHQARARRGVGEPQIRSPHAPVADDVASFLRDRIHLIERLLLRFQPHANGVNPVQWVFNDLTARGENANMIKKKNRTPYQRAIADFVVLPRAPGVRSKGHRRAPDDDDGLGLHLAYALQESMVQPRGILVFNVPDHNNRRGVAVSQVRTRITLRRMLPLHSDMYSNAAADDHFNFITEMAMAIARIVTESPTPGAGTPGYRSYQDHLGLSGQADRTPRILRRWERLEGADGPVSPERVVRFFTAVGISSAEFNDMLPFVVQLLWDNVVYGVDDTGDSMTLYQRLRDLIVAANGRWPIGLPGPTIFSQVPGDLSVSYAWPRLPGHGQPLLVHTGPSTGTGSFLADPNFYSSRQPTLDEYRQFGQPNGIPIAPWPRVGLAAEDEDAEMAEANDAPTEAVPGPSIETGAASIASAQVELSAPGPSQAPPTALEDVEMEDRKLDDVKTDQDSADKSDRAKGKQKDPNP</sequence>
<feature type="compositionally biased region" description="Basic residues" evidence="1">
    <location>
        <begin position="205"/>
        <end position="215"/>
    </location>
</feature>
<dbReference type="GeneID" id="9597708"/>
<name>D8PLC3_SCHCM</name>
<keyword evidence="3" id="KW-1185">Reference proteome</keyword>
<proteinExistence type="predicted"/>
<dbReference type="InParanoid" id="D8PLC3"/>
<evidence type="ECO:0000256" key="1">
    <source>
        <dbReference type="SAM" id="MobiDB-lite"/>
    </source>
</evidence>
<gene>
    <name evidence="2" type="ORF">SCHCODRAFT_84320</name>
</gene>
<dbReference type="EMBL" id="GL377302">
    <property type="protein sequence ID" value="EFJ02742.1"/>
    <property type="molecule type" value="Genomic_DNA"/>
</dbReference>
<feature type="compositionally biased region" description="Basic and acidic residues" evidence="1">
    <location>
        <begin position="46"/>
        <end position="60"/>
    </location>
</feature>
<accession>D8PLC3</accession>
<feature type="compositionally biased region" description="Basic and acidic residues" evidence="1">
    <location>
        <begin position="794"/>
        <end position="823"/>
    </location>
</feature>
<evidence type="ECO:0000313" key="2">
    <source>
        <dbReference type="EMBL" id="EFJ02742.1"/>
    </source>
</evidence>
<feature type="region of interest" description="Disordered" evidence="1">
    <location>
        <begin position="1"/>
        <end position="66"/>
    </location>
</feature>
<dbReference type="Proteomes" id="UP000007431">
    <property type="component" value="Unassembled WGS sequence"/>
</dbReference>
<dbReference type="HOGENOM" id="CLU_343927_0_0_1"/>
<evidence type="ECO:0000313" key="3">
    <source>
        <dbReference type="Proteomes" id="UP000007431"/>
    </source>
</evidence>